<keyword evidence="13" id="KW-1185">Reference proteome</keyword>
<evidence type="ECO:0000256" key="3">
    <source>
        <dbReference type="ARBA" id="ARBA00009595"/>
    </source>
</evidence>
<dbReference type="AlphaFoldDB" id="A0AAW0GFM7"/>
<dbReference type="GO" id="GO:0035529">
    <property type="term" value="F:NADH pyrophosphatase activity"/>
    <property type="evidence" value="ECO:0007669"/>
    <property type="project" value="TreeGrafter"/>
</dbReference>
<dbReference type="EC" id="3.6.1.22" evidence="4"/>
<dbReference type="EMBL" id="JASBNA010000004">
    <property type="protein sequence ID" value="KAK7692196.1"/>
    <property type="molecule type" value="Genomic_DNA"/>
</dbReference>
<name>A0AAW0GFM7_9APHY</name>
<comment type="catalytic activity">
    <reaction evidence="9">
        <text>a 5'-end NAD(+)-phospho-ribonucleoside in mRNA + H2O = a 5'-end phospho-adenosine-phospho-ribonucleoside in mRNA + beta-nicotinamide D-ribonucleotide + 2 H(+)</text>
        <dbReference type="Rhea" id="RHEA:60876"/>
        <dbReference type="Rhea" id="RHEA-COMP:15698"/>
        <dbReference type="Rhea" id="RHEA-COMP:15719"/>
        <dbReference type="ChEBI" id="CHEBI:14649"/>
        <dbReference type="ChEBI" id="CHEBI:15377"/>
        <dbReference type="ChEBI" id="CHEBI:15378"/>
        <dbReference type="ChEBI" id="CHEBI:144029"/>
        <dbReference type="ChEBI" id="CHEBI:144051"/>
    </reaction>
    <physiologicalReaction direction="left-to-right" evidence="9">
        <dbReference type="Rhea" id="RHEA:60877"/>
    </physiologicalReaction>
</comment>
<comment type="caution">
    <text evidence="12">The sequence shown here is derived from an EMBL/GenBank/DDBJ whole genome shotgun (WGS) entry which is preliminary data.</text>
</comment>
<evidence type="ECO:0000256" key="6">
    <source>
        <dbReference type="ARBA" id="ARBA00022801"/>
    </source>
</evidence>
<evidence type="ECO:0000256" key="2">
    <source>
        <dbReference type="ARBA" id="ARBA00001947"/>
    </source>
</evidence>
<protein>
    <recommendedName>
        <fullName evidence="4">NAD(+) diphosphatase</fullName>
        <ecNumber evidence="4">3.6.1.22</ecNumber>
    </recommendedName>
</protein>
<evidence type="ECO:0000256" key="4">
    <source>
        <dbReference type="ARBA" id="ARBA00012381"/>
    </source>
</evidence>
<dbReference type="CDD" id="cd03429">
    <property type="entry name" value="NUDIX_NADH_pyrophosphatase_Nudt13"/>
    <property type="match status" value="1"/>
</dbReference>
<accession>A0AAW0GFM7</accession>
<evidence type="ECO:0000256" key="1">
    <source>
        <dbReference type="ARBA" id="ARBA00001946"/>
    </source>
</evidence>
<dbReference type="GO" id="GO:0019677">
    <property type="term" value="P:NAD+ catabolic process"/>
    <property type="evidence" value="ECO:0007669"/>
    <property type="project" value="TreeGrafter"/>
</dbReference>
<dbReference type="InterPro" id="IPR015797">
    <property type="entry name" value="NUDIX_hydrolase-like_dom_sf"/>
</dbReference>
<gene>
    <name evidence="12" type="ORF">QCA50_003820</name>
</gene>
<keyword evidence="8" id="KW-0520">NAD</keyword>
<dbReference type="InterPro" id="IPR015375">
    <property type="entry name" value="NADH_PPase-like_N"/>
</dbReference>
<comment type="cofactor">
    <cofactor evidence="1">
        <name>Mg(2+)</name>
        <dbReference type="ChEBI" id="CHEBI:18420"/>
    </cofactor>
</comment>
<evidence type="ECO:0000313" key="13">
    <source>
        <dbReference type="Proteomes" id="UP001385951"/>
    </source>
</evidence>
<evidence type="ECO:0000256" key="9">
    <source>
        <dbReference type="ARBA" id="ARBA00023679"/>
    </source>
</evidence>
<dbReference type="Gene3D" id="3.90.79.10">
    <property type="entry name" value="Nucleoside Triphosphate Pyrophosphohydrolase"/>
    <property type="match status" value="1"/>
</dbReference>
<dbReference type="Proteomes" id="UP001385951">
    <property type="component" value="Unassembled WGS sequence"/>
</dbReference>
<dbReference type="InterPro" id="IPR049734">
    <property type="entry name" value="NudC-like_C"/>
</dbReference>
<dbReference type="SUPFAM" id="SSF55811">
    <property type="entry name" value="Nudix"/>
    <property type="match status" value="1"/>
</dbReference>
<dbReference type="GO" id="GO:0005777">
    <property type="term" value="C:peroxisome"/>
    <property type="evidence" value="ECO:0007669"/>
    <property type="project" value="TreeGrafter"/>
</dbReference>
<sequence length="429" mass="46889">MASGAHVNFFAGLPLNRLAWLRTSNPFLNAIVDSPKARWVLYKDGNLLMESDAQESGKLTLSRLTSEDVKPLLGPAPYFAQGKNPGDLADNDAPILQSARIHGPPVAFLGLLEPDTGGKIGNVLPSSDFSAKADPVSIAARIEGSPFFSLDVTKLDKGEVDKTLQQSSIVKAGKTVEFVDGRAAMGHLTQVDSAIFAESRTLVDWNSRTRFCAGCGSPVYSQWAGWKRSCSSLLPWADNTGKEPCPTTSGLHNITFPRSDPVVIAVVVSKDNDKVFLGRNHRWPPGFYSALAGFVEPGESLEDAFERELWEEAAVKVWNIQFHSSQPWPFPANIMAGFYALGDPNELINLDLDNELEDAKWYSREEVLAVLNNQDGSPPFKLPPRNALAGVLIRDWANGKVIVGKQSQGSLEHGQDVHDTSSKPFRNFF</sequence>
<proteinExistence type="inferred from homology"/>
<evidence type="ECO:0000256" key="8">
    <source>
        <dbReference type="ARBA" id="ARBA00023027"/>
    </source>
</evidence>
<dbReference type="Pfam" id="PF00293">
    <property type="entry name" value="NUDIX"/>
    <property type="match status" value="1"/>
</dbReference>
<dbReference type="InterPro" id="IPR000086">
    <property type="entry name" value="NUDIX_hydrolase_dom"/>
</dbReference>
<organism evidence="12 13">
    <name type="scientific">Cerrena zonata</name>
    <dbReference type="NCBI Taxonomy" id="2478898"/>
    <lineage>
        <taxon>Eukaryota</taxon>
        <taxon>Fungi</taxon>
        <taxon>Dikarya</taxon>
        <taxon>Basidiomycota</taxon>
        <taxon>Agaricomycotina</taxon>
        <taxon>Agaricomycetes</taxon>
        <taxon>Polyporales</taxon>
        <taxon>Cerrenaceae</taxon>
        <taxon>Cerrena</taxon>
    </lineage>
</organism>
<evidence type="ECO:0000259" key="11">
    <source>
        <dbReference type="PROSITE" id="PS51462"/>
    </source>
</evidence>
<dbReference type="GO" id="GO:0006742">
    <property type="term" value="P:NADP+ catabolic process"/>
    <property type="evidence" value="ECO:0007669"/>
    <property type="project" value="TreeGrafter"/>
</dbReference>
<dbReference type="Pfam" id="PF09296">
    <property type="entry name" value="NUDIX-like"/>
    <property type="match status" value="1"/>
</dbReference>
<evidence type="ECO:0000256" key="5">
    <source>
        <dbReference type="ARBA" id="ARBA00022723"/>
    </source>
</evidence>
<dbReference type="Gene3D" id="3.90.79.20">
    <property type="match status" value="1"/>
</dbReference>
<reference evidence="12 13" key="1">
    <citation type="submission" date="2022-09" db="EMBL/GenBank/DDBJ databases">
        <authorList>
            <person name="Palmer J.M."/>
        </authorList>
    </citation>
    <scope>NUCLEOTIDE SEQUENCE [LARGE SCALE GENOMIC DNA]</scope>
    <source>
        <strain evidence="12 13">DSM 7382</strain>
    </source>
</reference>
<keyword evidence="5" id="KW-0479">Metal-binding</keyword>
<dbReference type="PANTHER" id="PTHR42904:SF6">
    <property type="entry name" value="NAD-CAPPED RNA HYDROLASE NUDT12"/>
    <property type="match status" value="1"/>
</dbReference>
<dbReference type="PANTHER" id="PTHR42904">
    <property type="entry name" value="NUDIX HYDROLASE, NUDC SUBFAMILY"/>
    <property type="match status" value="1"/>
</dbReference>
<dbReference type="PROSITE" id="PS51462">
    <property type="entry name" value="NUDIX"/>
    <property type="match status" value="1"/>
</dbReference>
<evidence type="ECO:0000256" key="7">
    <source>
        <dbReference type="ARBA" id="ARBA00022842"/>
    </source>
</evidence>
<keyword evidence="7" id="KW-0460">Magnesium</keyword>
<dbReference type="GO" id="GO:0005829">
    <property type="term" value="C:cytosol"/>
    <property type="evidence" value="ECO:0007669"/>
    <property type="project" value="TreeGrafter"/>
</dbReference>
<comment type="cofactor">
    <cofactor evidence="2">
        <name>Zn(2+)</name>
        <dbReference type="ChEBI" id="CHEBI:29105"/>
    </cofactor>
</comment>
<feature type="domain" description="Nudix hydrolase" evidence="11">
    <location>
        <begin position="257"/>
        <end position="388"/>
    </location>
</feature>
<dbReference type="GO" id="GO:0046872">
    <property type="term" value="F:metal ion binding"/>
    <property type="evidence" value="ECO:0007669"/>
    <property type="project" value="UniProtKB-KW"/>
</dbReference>
<keyword evidence="6" id="KW-0378">Hydrolase</keyword>
<dbReference type="NCBIfam" id="NF001299">
    <property type="entry name" value="PRK00241.1"/>
    <property type="match status" value="1"/>
</dbReference>
<evidence type="ECO:0000256" key="10">
    <source>
        <dbReference type="SAM" id="MobiDB-lite"/>
    </source>
</evidence>
<evidence type="ECO:0000313" key="12">
    <source>
        <dbReference type="EMBL" id="KAK7692196.1"/>
    </source>
</evidence>
<dbReference type="InterPro" id="IPR050241">
    <property type="entry name" value="NAD-cap_RNA_hydrolase_NudC"/>
</dbReference>
<comment type="similarity">
    <text evidence="3">Belongs to the Nudix hydrolase family. NudC subfamily.</text>
</comment>
<feature type="region of interest" description="Disordered" evidence="10">
    <location>
        <begin position="407"/>
        <end position="429"/>
    </location>
</feature>